<organism evidence="11 12">
    <name type="scientific">Balneatrix alpica</name>
    <dbReference type="NCBI Taxonomy" id="75684"/>
    <lineage>
        <taxon>Bacteria</taxon>
        <taxon>Pseudomonadati</taxon>
        <taxon>Pseudomonadota</taxon>
        <taxon>Gammaproteobacteria</taxon>
        <taxon>Oceanospirillales</taxon>
        <taxon>Balneatrichaceae</taxon>
        <taxon>Balneatrix</taxon>
    </lineage>
</organism>
<keyword evidence="6" id="KW-0812">Transmembrane</keyword>
<evidence type="ECO:0000256" key="8">
    <source>
        <dbReference type="ARBA" id="ARBA00022989"/>
    </source>
</evidence>
<comment type="caution">
    <text evidence="11">The sequence shown here is derived from an EMBL/GenBank/DDBJ whole genome shotgun (WGS) entry which is preliminary data.</text>
</comment>
<protein>
    <recommendedName>
        <fullName evidence="10">Flagellar protein FliL</fullName>
    </recommendedName>
</protein>
<accession>A0ABV5Z7X2</accession>
<evidence type="ECO:0000256" key="6">
    <source>
        <dbReference type="ARBA" id="ARBA00022692"/>
    </source>
</evidence>
<sequence>MKQYIWMVAAVGLLAGCGDGKEDKTNFARLFQEVRQPVVSPSGNRDPIPEHFVQVQDLLITIPNGKMDIDITLETKSPKAKEELNKHMPMVQHYLMLALSQVDMSAVEDEKQRQMLLMQVRDYLNASLQQEYPHLYIERILVDRLWQQASKKPATSNQ</sequence>
<evidence type="ECO:0000256" key="3">
    <source>
        <dbReference type="ARBA" id="ARBA00008281"/>
    </source>
</evidence>
<evidence type="ECO:0000313" key="12">
    <source>
        <dbReference type="Proteomes" id="UP001589628"/>
    </source>
</evidence>
<dbReference type="EMBL" id="JBHLZN010000001">
    <property type="protein sequence ID" value="MFB9885382.1"/>
    <property type="molecule type" value="Genomic_DNA"/>
</dbReference>
<evidence type="ECO:0000256" key="4">
    <source>
        <dbReference type="ARBA" id="ARBA00022475"/>
    </source>
</evidence>
<evidence type="ECO:0000256" key="1">
    <source>
        <dbReference type="ARBA" id="ARBA00002254"/>
    </source>
</evidence>
<keyword evidence="11" id="KW-0282">Flagellum</keyword>
<keyword evidence="7 10" id="KW-0283">Flagellar rotation</keyword>
<proteinExistence type="inferred from homology"/>
<keyword evidence="11" id="KW-0966">Cell projection</keyword>
<comment type="similarity">
    <text evidence="3 10">Belongs to the FliL family.</text>
</comment>
<keyword evidence="11" id="KW-0969">Cilium</keyword>
<keyword evidence="12" id="KW-1185">Reference proteome</keyword>
<gene>
    <name evidence="11" type="primary">fliL</name>
    <name evidence="11" type="ORF">ACFFLH_03015</name>
</gene>
<evidence type="ECO:0000256" key="5">
    <source>
        <dbReference type="ARBA" id="ARBA00022500"/>
    </source>
</evidence>
<comment type="subcellular location">
    <subcellularLocation>
        <location evidence="10">Cell inner membrane</location>
    </subcellularLocation>
    <subcellularLocation>
        <location evidence="2">Cell membrane</location>
        <topology evidence="2">Single-pass membrane protein</topology>
    </subcellularLocation>
</comment>
<keyword evidence="5 10" id="KW-0145">Chemotaxis</keyword>
<evidence type="ECO:0000256" key="9">
    <source>
        <dbReference type="ARBA" id="ARBA00023136"/>
    </source>
</evidence>
<name>A0ABV5Z7X2_9GAMM</name>
<evidence type="ECO:0000256" key="10">
    <source>
        <dbReference type="RuleBase" id="RU364125"/>
    </source>
</evidence>
<keyword evidence="10" id="KW-0997">Cell inner membrane</keyword>
<keyword evidence="9 10" id="KW-0472">Membrane</keyword>
<keyword evidence="8" id="KW-1133">Transmembrane helix</keyword>
<reference evidence="11 12" key="1">
    <citation type="submission" date="2024-09" db="EMBL/GenBank/DDBJ databases">
        <authorList>
            <person name="Sun Q."/>
            <person name="Mori K."/>
        </authorList>
    </citation>
    <scope>NUCLEOTIDE SEQUENCE [LARGE SCALE GENOMIC DNA]</scope>
    <source>
        <strain evidence="11 12">ATCC 51285</strain>
    </source>
</reference>
<evidence type="ECO:0000313" key="11">
    <source>
        <dbReference type="EMBL" id="MFB9885382.1"/>
    </source>
</evidence>
<dbReference type="RefSeq" id="WP_027313052.1">
    <property type="nucleotide sequence ID" value="NZ_JBHLZN010000001.1"/>
</dbReference>
<dbReference type="Proteomes" id="UP001589628">
    <property type="component" value="Unassembled WGS sequence"/>
</dbReference>
<keyword evidence="4" id="KW-1003">Cell membrane</keyword>
<dbReference type="InterPro" id="IPR005503">
    <property type="entry name" value="FliL"/>
</dbReference>
<evidence type="ECO:0000256" key="2">
    <source>
        <dbReference type="ARBA" id="ARBA00004162"/>
    </source>
</evidence>
<dbReference type="PROSITE" id="PS51257">
    <property type="entry name" value="PROKAR_LIPOPROTEIN"/>
    <property type="match status" value="1"/>
</dbReference>
<dbReference type="Pfam" id="PF03748">
    <property type="entry name" value="FliL"/>
    <property type="match status" value="1"/>
</dbReference>
<comment type="function">
    <text evidence="1 10">Controls the rotational direction of flagella during chemotaxis.</text>
</comment>
<evidence type="ECO:0000256" key="7">
    <source>
        <dbReference type="ARBA" id="ARBA00022779"/>
    </source>
</evidence>